<evidence type="ECO:0000313" key="3">
    <source>
        <dbReference type="Proteomes" id="UP001628179"/>
    </source>
</evidence>
<comment type="caution">
    <text evidence="2">The sequence shown here is derived from an EMBL/GenBank/DDBJ whole genome shotgun (WGS) entry which is preliminary data.</text>
</comment>
<keyword evidence="3" id="KW-1185">Reference proteome</keyword>
<feature type="region of interest" description="Disordered" evidence="1">
    <location>
        <begin position="36"/>
        <end position="60"/>
    </location>
</feature>
<dbReference type="RefSeq" id="XP_070913779.1">
    <property type="nucleotide sequence ID" value="XM_071057678.1"/>
</dbReference>
<evidence type="ECO:0000256" key="1">
    <source>
        <dbReference type="SAM" id="MobiDB-lite"/>
    </source>
</evidence>
<protein>
    <submittedName>
        <fullName evidence="2">Uncharacterized protein</fullName>
    </submittedName>
</protein>
<dbReference type="GeneID" id="98173001"/>
<dbReference type="Proteomes" id="UP001628179">
    <property type="component" value="Unassembled WGS sequence"/>
</dbReference>
<proteinExistence type="predicted"/>
<accession>A0ABQ0G2R8</accession>
<gene>
    <name evidence="2" type="ORF">MFIFM68171_02256</name>
</gene>
<name>A0ABQ0G2R8_9PEZI</name>
<organism evidence="2 3">
    <name type="scientific">Madurella fahalii</name>
    <dbReference type="NCBI Taxonomy" id="1157608"/>
    <lineage>
        <taxon>Eukaryota</taxon>
        <taxon>Fungi</taxon>
        <taxon>Dikarya</taxon>
        <taxon>Ascomycota</taxon>
        <taxon>Pezizomycotina</taxon>
        <taxon>Sordariomycetes</taxon>
        <taxon>Sordariomycetidae</taxon>
        <taxon>Sordariales</taxon>
        <taxon>Sordariales incertae sedis</taxon>
        <taxon>Madurella</taxon>
    </lineage>
</organism>
<evidence type="ECO:0000313" key="2">
    <source>
        <dbReference type="EMBL" id="GAB1312046.1"/>
    </source>
</evidence>
<sequence>MDATAGGQANNVRASHPAGERMDVPILPGIMEAARQAHGRQFREDRKLGDQAAENTEHNKDTVTCDQACDQANKGQALRLPSGSPGVRIPPGMTEEAWLAMRQANIRQYWEEKKLADETAKNTELNKNISISDQTRRTTAFNKTVKWADLFHLAQP</sequence>
<dbReference type="EMBL" id="BAAFSV010000001">
    <property type="protein sequence ID" value="GAB1312046.1"/>
    <property type="molecule type" value="Genomic_DNA"/>
</dbReference>
<reference evidence="2 3" key="1">
    <citation type="submission" date="2024-09" db="EMBL/GenBank/DDBJ databases">
        <title>Itraconazole resistance in Madurella fahalii resulting from another homologue of gene encoding cytochrome P450 14-alpha sterol demethylase (CYP51).</title>
        <authorList>
            <person name="Yoshioka I."/>
            <person name="Fahal A.H."/>
            <person name="Kaneko S."/>
            <person name="Yaguchi T."/>
        </authorList>
    </citation>
    <scope>NUCLEOTIDE SEQUENCE [LARGE SCALE GENOMIC DNA]</scope>
    <source>
        <strain evidence="2 3">IFM 68171</strain>
    </source>
</reference>
<feature type="region of interest" description="Disordered" evidence="1">
    <location>
        <begin position="1"/>
        <end position="20"/>
    </location>
</feature>
<feature type="compositionally biased region" description="Basic and acidic residues" evidence="1">
    <location>
        <begin position="41"/>
        <end position="60"/>
    </location>
</feature>